<reference evidence="2" key="1">
    <citation type="journal article" date="2020" name="Stud. Mycol.">
        <title>101 Dothideomycetes genomes: a test case for predicting lifestyles and emergence of pathogens.</title>
        <authorList>
            <person name="Haridas S."/>
            <person name="Albert R."/>
            <person name="Binder M."/>
            <person name="Bloem J."/>
            <person name="Labutti K."/>
            <person name="Salamov A."/>
            <person name="Andreopoulos B."/>
            <person name="Baker S."/>
            <person name="Barry K."/>
            <person name="Bills G."/>
            <person name="Bluhm B."/>
            <person name="Cannon C."/>
            <person name="Castanera R."/>
            <person name="Culley D."/>
            <person name="Daum C."/>
            <person name="Ezra D."/>
            <person name="Gonzalez J."/>
            <person name="Henrissat B."/>
            <person name="Kuo A."/>
            <person name="Liang C."/>
            <person name="Lipzen A."/>
            <person name="Lutzoni F."/>
            <person name="Magnuson J."/>
            <person name="Mondo S."/>
            <person name="Nolan M."/>
            <person name="Ohm R."/>
            <person name="Pangilinan J."/>
            <person name="Park H.-J."/>
            <person name="Ramirez L."/>
            <person name="Alfaro M."/>
            <person name="Sun H."/>
            <person name="Tritt A."/>
            <person name="Yoshinaga Y."/>
            <person name="Zwiers L.-H."/>
            <person name="Turgeon B."/>
            <person name="Goodwin S."/>
            <person name="Spatafora J."/>
            <person name="Crous P."/>
            <person name="Grigoriev I."/>
        </authorList>
    </citation>
    <scope>NUCLEOTIDE SEQUENCE</scope>
    <source>
        <strain evidence="2">CBS 262.69</strain>
    </source>
</reference>
<protein>
    <recommendedName>
        <fullName evidence="4">Copper transporter</fullName>
    </recommendedName>
</protein>
<dbReference type="AlphaFoldDB" id="A0A6G1I5V4"/>
<dbReference type="EMBL" id="ML996689">
    <property type="protein sequence ID" value="KAF2403683.1"/>
    <property type="molecule type" value="Genomic_DNA"/>
</dbReference>
<evidence type="ECO:0000256" key="1">
    <source>
        <dbReference type="SAM" id="Phobius"/>
    </source>
</evidence>
<organism evidence="2 3">
    <name type="scientific">Trichodelitschia bisporula</name>
    <dbReference type="NCBI Taxonomy" id="703511"/>
    <lineage>
        <taxon>Eukaryota</taxon>
        <taxon>Fungi</taxon>
        <taxon>Dikarya</taxon>
        <taxon>Ascomycota</taxon>
        <taxon>Pezizomycotina</taxon>
        <taxon>Dothideomycetes</taxon>
        <taxon>Dothideomycetes incertae sedis</taxon>
        <taxon>Phaeotrichales</taxon>
        <taxon>Phaeotrichaceae</taxon>
        <taxon>Trichodelitschia</taxon>
    </lineage>
</organism>
<feature type="transmembrane region" description="Helical" evidence="1">
    <location>
        <begin position="54"/>
        <end position="73"/>
    </location>
</feature>
<accession>A0A6G1I5V4</accession>
<evidence type="ECO:0000313" key="2">
    <source>
        <dbReference type="EMBL" id="KAF2403683.1"/>
    </source>
</evidence>
<evidence type="ECO:0000313" key="3">
    <source>
        <dbReference type="Proteomes" id="UP000799640"/>
    </source>
</evidence>
<keyword evidence="1" id="KW-1133">Transmembrane helix</keyword>
<sequence length="119" mass="12741">MHDAVSSPPHGPPGSENIPLPFIGLRNKPTSGGSPAAGGGLVYCLIIHKAAGKFTAYALILLVFLLAICRGILRWMSARDLYRPRSRPLARRLRRPCACAPRVQPCGPGGRLESQIDSS</sequence>
<feature type="non-terminal residue" evidence="2">
    <location>
        <position position="119"/>
    </location>
</feature>
<evidence type="ECO:0008006" key="4">
    <source>
        <dbReference type="Google" id="ProtNLM"/>
    </source>
</evidence>
<gene>
    <name evidence="2" type="ORF">EJ06DRAFT_579644</name>
</gene>
<proteinExistence type="predicted"/>
<dbReference type="Proteomes" id="UP000799640">
    <property type="component" value="Unassembled WGS sequence"/>
</dbReference>
<keyword evidence="1" id="KW-0472">Membrane</keyword>
<name>A0A6G1I5V4_9PEZI</name>
<keyword evidence="3" id="KW-1185">Reference proteome</keyword>
<keyword evidence="1" id="KW-0812">Transmembrane</keyword>